<proteinExistence type="predicted"/>
<reference evidence="2 3" key="1">
    <citation type="submission" date="2015-11" db="EMBL/GenBank/DDBJ databases">
        <authorList>
            <person name="Zhang Y."/>
            <person name="Guo Z."/>
        </authorList>
    </citation>
    <scope>NUCLEOTIDE SEQUENCE [LARGE SCALE GENOMIC DNA]</scope>
    <source>
        <strain evidence="2">JGI-4</strain>
    </source>
</reference>
<accession>A0A0P1L6F1</accession>
<keyword evidence="1" id="KW-0472">Membrane</keyword>
<evidence type="ECO:0000313" key="3">
    <source>
        <dbReference type="Proteomes" id="UP000182011"/>
    </source>
</evidence>
<dbReference type="EMBL" id="FAOP01000006">
    <property type="protein sequence ID" value="CUU07100.1"/>
    <property type="molecule type" value="Genomic_DNA"/>
</dbReference>
<dbReference type="AlphaFoldDB" id="A0A0N7MXZ2"/>
<evidence type="ECO:0000313" key="2">
    <source>
        <dbReference type="EMBL" id="CUU07100.1"/>
    </source>
</evidence>
<feature type="transmembrane region" description="Helical" evidence="1">
    <location>
        <begin position="12"/>
        <end position="35"/>
    </location>
</feature>
<accession>A0A0P1LPZ9</accession>
<protein>
    <submittedName>
        <fullName evidence="2">Uncharacterized protein</fullName>
    </submittedName>
</protein>
<organism evidence="2 3">
    <name type="scientific">Candidatus Kryptonium thompsonii</name>
    <dbReference type="NCBI Taxonomy" id="1633631"/>
    <lineage>
        <taxon>Bacteria</taxon>
        <taxon>Pseudomonadati</taxon>
        <taxon>Candidatus Kryptoniota</taxon>
        <taxon>Candidatus Kryptonium</taxon>
    </lineage>
</organism>
<sequence>MEKLQLLNSAGAFYPSILLAVLPIVFMLGGLWFIFKFFKKVETQSEWIKESEIFADKKFADYLNEKNLEGGSVFDVQEKKEFKANEIVEIEDDTNNFNGSEILRLAKKYSVGQGEVELLLNLRSKAKKNGSYDKILSEIERGVDIRKVAKKYKVGCGEVQLLLAFKNANQNSLWKSENKLR</sequence>
<accession>A0A0N7MQX1</accession>
<accession>A0A0N7MV54</accession>
<dbReference type="RefSeq" id="WP_075426512.1">
    <property type="nucleotide sequence ID" value="NZ_CZVJ01000011.1"/>
</dbReference>
<dbReference type="STRING" id="1633631.GCA_001442925_01703"/>
<accession>A0A0S4N7C1</accession>
<keyword evidence="1" id="KW-1133">Transmembrane helix</keyword>
<gene>
    <name evidence="2" type="ORF">JGI4_01708</name>
</gene>
<accession>A0A0P1MMM2</accession>
<name>A0A0N7MXZ2_9BACT</name>
<dbReference type="OrthoDB" id="9813280at2"/>
<evidence type="ECO:0000256" key="1">
    <source>
        <dbReference type="SAM" id="Phobius"/>
    </source>
</evidence>
<keyword evidence="1" id="KW-0812">Transmembrane</keyword>
<accession>A0A0N7MXZ2</accession>
<accession>A0A0P1LM62</accession>
<dbReference type="Proteomes" id="UP000182011">
    <property type="component" value="Unassembled WGS sequence"/>
</dbReference>